<name>A0A139LBL6_9BACE</name>
<comment type="caution">
    <text evidence="1">The sequence shown here is derived from an EMBL/GenBank/DDBJ whole genome shotgun (WGS) entry which is preliminary data.</text>
</comment>
<gene>
    <name evidence="1" type="ORF">HMPREF2531_02715</name>
</gene>
<accession>A0A139LBL6</accession>
<evidence type="ECO:0000313" key="2">
    <source>
        <dbReference type="Proteomes" id="UP000070319"/>
    </source>
</evidence>
<protein>
    <submittedName>
        <fullName evidence="1">Uncharacterized protein</fullName>
    </submittedName>
</protein>
<dbReference type="PATRIC" id="fig|329854.7.peg.2767"/>
<sequence>MLFHSGKCMHQKCNSGHDHATRFFDGITSFFSMLHSFLIAFRKTLHTTINQLITKNIENLFFKDKRELEKSLLKEKNKIIMNQKLQEKCKRKQCGNVSQKICNPLVKAKK</sequence>
<dbReference type="EMBL" id="LTDF01000094">
    <property type="protein sequence ID" value="KXT48849.1"/>
    <property type="molecule type" value="Genomic_DNA"/>
</dbReference>
<proteinExistence type="predicted"/>
<reference evidence="1 2" key="1">
    <citation type="submission" date="2016-02" db="EMBL/GenBank/DDBJ databases">
        <authorList>
            <person name="Wen L."/>
            <person name="He K."/>
            <person name="Yang H."/>
        </authorList>
    </citation>
    <scope>NUCLEOTIDE SEQUENCE [LARGE SCALE GENOMIC DNA]</scope>
    <source>
        <strain evidence="1 2">KLE1704</strain>
    </source>
</reference>
<evidence type="ECO:0000313" key="1">
    <source>
        <dbReference type="EMBL" id="KXT48849.1"/>
    </source>
</evidence>
<dbReference type="AlphaFoldDB" id="A0A139LBL6"/>
<dbReference type="Proteomes" id="UP000070319">
    <property type="component" value="Unassembled WGS sequence"/>
</dbReference>
<organism evidence="1">
    <name type="scientific">Bacteroides intestinalis</name>
    <dbReference type="NCBI Taxonomy" id="329854"/>
    <lineage>
        <taxon>Bacteria</taxon>
        <taxon>Pseudomonadati</taxon>
        <taxon>Bacteroidota</taxon>
        <taxon>Bacteroidia</taxon>
        <taxon>Bacteroidales</taxon>
        <taxon>Bacteroidaceae</taxon>
        <taxon>Bacteroides</taxon>
    </lineage>
</organism>